<dbReference type="GO" id="GO:0016987">
    <property type="term" value="F:sigma factor activity"/>
    <property type="evidence" value="ECO:0007669"/>
    <property type="project" value="UniProtKB-KW"/>
</dbReference>
<evidence type="ECO:0000256" key="3">
    <source>
        <dbReference type="ARBA" id="ARBA00023082"/>
    </source>
</evidence>
<dbReference type="InterPro" id="IPR007627">
    <property type="entry name" value="RNA_pol_sigma70_r2"/>
</dbReference>
<evidence type="ECO:0000259" key="5">
    <source>
        <dbReference type="Pfam" id="PF04542"/>
    </source>
</evidence>
<keyword evidence="3" id="KW-0731">Sigma factor</keyword>
<dbReference type="SUPFAM" id="SSF88946">
    <property type="entry name" value="Sigma2 domain of RNA polymerase sigma factors"/>
    <property type="match status" value="1"/>
</dbReference>
<accession>A0A015YH39</accession>
<keyword evidence="4" id="KW-0804">Transcription</keyword>
<dbReference type="NCBIfam" id="TIGR02937">
    <property type="entry name" value="sigma70-ECF"/>
    <property type="match status" value="1"/>
</dbReference>
<evidence type="ECO:0000256" key="4">
    <source>
        <dbReference type="ARBA" id="ARBA00023163"/>
    </source>
</evidence>
<feature type="domain" description="RNA polymerase sigma-70 region 2" evidence="5">
    <location>
        <begin position="27"/>
        <end position="92"/>
    </location>
</feature>
<dbReference type="Proteomes" id="UP000022272">
    <property type="component" value="Unassembled WGS sequence"/>
</dbReference>
<sequence>MNPYNEREVLALLQDERTQKQGFERIVSQYSEQLYWQIRRMVLSHDDANDLLQNTFIKAWINIDYFRAEAKLSTWLYRIALNECITFLNKQRAMNTVAIDDPEADVTQKLESDPYFSGDHAELLLQKALLTLPEKQRMVFNLKYYQEMKYEEMSEIFGTSVGALKASYHHAVKKIEKFLEEAN</sequence>
<name>A0A015YH39_BACFG</name>
<dbReference type="AlphaFoldDB" id="A0A015YH39"/>
<dbReference type="Gene3D" id="1.10.10.10">
    <property type="entry name" value="Winged helix-like DNA-binding domain superfamily/Winged helix DNA-binding domain"/>
    <property type="match status" value="1"/>
</dbReference>
<evidence type="ECO:0000313" key="7">
    <source>
        <dbReference type="EMBL" id="EXZ45795.1"/>
    </source>
</evidence>
<proteinExistence type="inferred from homology"/>
<dbReference type="EMBL" id="JGDM01000018">
    <property type="protein sequence ID" value="EXZ45795.1"/>
    <property type="molecule type" value="Genomic_DNA"/>
</dbReference>
<dbReference type="Pfam" id="PF04542">
    <property type="entry name" value="Sigma70_r2"/>
    <property type="match status" value="1"/>
</dbReference>
<dbReference type="PANTHER" id="PTHR43133">
    <property type="entry name" value="RNA POLYMERASE ECF-TYPE SIGMA FACTO"/>
    <property type="match status" value="1"/>
</dbReference>
<dbReference type="InterPro" id="IPR039425">
    <property type="entry name" value="RNA_pol_sigma-70-like"/>
</dbReference>
<comment type="caution">
    <text evidence="7">The sequence shown here is derived from an EMBL/GenBank/DDBJ whole genome shotgun (WGS) entry which is preliminary data.</text>
</comment>
<dbReference type="Gene3D" id="1.10.1740.10">
    <property type="match status" value="1"/>
</dbReference>
<organism evidence="7 8">
    <name type="scientific">Bacteroides fragilis str. 2-F-2 #4</name>
    <dbReference type="NCBI Taxonomy" id="1339280"/>
    <lineage>
        <taxon>Bacteria</taxon>
        <taxon>Pseudomonadati</taxon>
        <taxon>Bacteroidota</taxon>
        <taxon>Bacteroidia</taxon>
        <taxon>Bacteroidales</taxon>
        <taxon>Bacteroidaceae</taxon>
        <taxon>Bacteroides</taxon>
    </lineage>
</organism>
<evidence type="ECO:0000256" key="1">
    <source>
        <dbReference type="ARBA" id="ARBA00010641"/>
    </source>
</evidence>
<dbReference type="PATRIC" id="fig|1339280.3.peg.952"/>
<dbReference type="InterPro" id="IPR014284">
    <property type="entry name" value="RNA_pol_sigma-70_dom"/>
</dbReference>
<evidence type="ECO:0000256" key="2">
    <source>
        <dbReference type="ARBA" id="ARBA00023015"/>
    </source>
</evidence>
<dbReference type="InterPro" id="IPR013325">
    <property type="entry name" value="RNA_pol_sigma_r2"/>
</dbReference>
<dbReference type="GO" id="GO:0006352">
    <property type="term" value="P:DNA-templated transcription initiation"/>
    <property type="evidence" value="ECO:0007669"/>
    <property type="project" value="InterPro"/>
</dbReference>
<dbReference type="InterPro" id="IPR013324">
    <property type="entry name" value="RNA_pol_sigma_r3/r4-like"/>
</dbReference>
<evidence type="ECO:0000259" key="6">
    <source>
        <dbReference type="Pfam" id="PF08281"/>
    </source>
</evidence>
<gene>
    <name evidence="7" type="ORF">M076_0978</name>
</gene>
<dbReference type="GO" id="GO:0003677">
    <property type="term" value="F:DNA binding"/>
    <property type="evidence" value="ECO:0007669"/>
    <property type="project" value="InterPro"/>
</dbReference>
<dbReference type="InterPro" id="IPR013249">
    <property type="entry name" value="RNA_pol_sigma70_r4_t2"/>
</dbReference>
<dbReference type="RefSeq" id="WP_005801213.1">
    <property type="nucleotide sequence ID" value="NZ_JGDM01000018.1"/>
</dbReference>
<dbReference type="PANTHER" id="PTHR43133:SF51">
    <property type="entry name" value="RNA POLYMERASE SIGMA FACTOR"/>
    <property type="match status" value="1"/>
</dbReference>
<protein>
    <submittedName>
        <fullName evidence="7">RNA polymerase sigma factor, sigma-70 family protein</fullName>
    </submittedName>
</protein>
<comment type="similarity">
    <text evidence="1">Belongs to the sigma-70 factor family. ECF subfamily.</text>
</comment>
<dbReference type="Pfam" id="PF08281">
    <property type="entry name" value="Sigma70_r4_2"/>
    <property type="match status" value="1"/>
</dbReference>
<feature type="domain" description="RNA polymerase sigma factor 70 region 4 type 2" evidence="6">
    <location>
        <begin position="124"/>
        <end position="175"/>
    </location>
</feature>
<evidence type="ECO:0000313" key="8">
    <source>
        <dbReference type="Proteomes" id="UP000022272"/>
    </source>
</evidence>
<keyword evidence="2" id="KW-0805">Transcription regulation</keyword>
<reference evidence="7 8" key="1">
    <citation type="submission" date="2014-02" db="EMBL/GenBank/DDBJ databases">
        <authorList>
            <person name="Sears C."/>
            <person name="Carroll K."/>
            <person name="Sack B.R."/>
            <person name="Qadri F."/>
            <person name="Myers L.L."/>
            <person name="Chung G.-T."/>
            <person name="Escheverria P."/>
            <person name="Fraser C.M."/>
            <person name="Sadzewicz L."/>
            <person name="Shefchek K.A."/>
            <person name="Tallon L."/>
            <person name="Das S.P."/>
            <person name="Daugherty S."/>
            <person name="Mongodin E.F."/>
        </authorList>
    </citation>
    <scope>NUCLEOTIDE SEQUENCE [LARGE SCALE GENOMIC DNA]</scope>
    <source>
        <strain evidence="7 8">2-F-2 #4</strain>
    </source>
</reference>
<dbReference type="SUPFAM" id="SSF88659">
    <property type="entry name" value="Sigma3 and sigma4 domains of RNA polymerase sigma factors"/>
    <property type="match status" value="1"/>
</dbReference>
<dbReference type="InterPro" id="IPR036388">
    <property type="entry name" value="WH-like_DNA-bd_sf"/>
</dbReference>